<dbReference type="Gene3D" id="3.30.530.20">
    <property type="match status" value="1"/>
</dbReference>
<evidence type="ECO:0000259" key="3">
    <source>
        <dbReference type="Pfam" id="PF12697"/>
    </source>
</evidence>
<protein>
    <submittedName>
        <fullName evidence="4">Alpha/beta fold hydrolase</fullName>
    </submittedName>
</protein>
<evidence type="ECO:0000259" key="2">
    <source>
        <dbReference type="Pfam" id="PF08327"/>
    </source>
</evidence>
<dbReference type="PANTHER" id="PTHR43433:SF5">
    <property type="entry name" value="AB HYDROLASE-1 DOMAIN-CONTAINING PROTEIN"/>
    <property type="match status" value="1"/>
</dbReference>
<dbReference type="GO" id="GO:0016787">
    <property type="term" value="F:hydrolase activity"/>
    <property type="evidence" value="ECO:0007669"/>
    <property type="project" value="UniProtKB-KW"/>
</dbReference>
<feature type="domain" description="Activator of Hsp90 ATPase homologue 1/2-like C-terminal" evidence="2">
    <location>
        <begin position="26"/>
        <end position="163"/>
    </location>
</feature>
<reference evidence="5" key="1">
    <citation type="journal article" date="2019" name="Int. J. Syst. Evol. Microbiol.">
        <title>The Global Catalogue of Microorganisms (GCM) 10K type strain sequencing project: providing services to taxonomists for standard genome sequencing and annotation.</title>
        <authorList>
            <consortium name="The Broad Institute Genomics Platform"/>
            <consortium name="The Broad Institute Genome Sequencing Center for Infectious Disease"/>
            <person name="Wu L."/>
            <person name="Ma J."/>
        </authorList>
    </citation>
    <scope>NUCLEOTIDE SEQUENCE [LARGE SCALE GENOMIC DNA]</scope>
    <source>
        <strain evidence="5">CCUG 57263</strain>
    </source>
</reference>
<dbReference type="InterPro" id="IPR000073">
    <property type="entry name" value="AB_hydrolase_1"/>
</dbReference>
<feature type="domain" description="AB hydrolase-1" evidence="3">
    <location>
        <begin position="196"/>
        <end position="431"/>
    </location>
</feature>
<dbReference type="Gene3D" id="3.40.50.1820">
    <property type="entry name" value="alpha/beta hydrolase"/>
    <property type="match status" value="1"/>
</dbReference>
<dbReference type="InterPro" id="IPR013538">
    <property type="entry name" value="ASHA1/2-like_C"/>
</dbReference>
<proteinExistence type="inferred from homology"/>
<dbReference type="InterPro" id="IPR029058">
    <property type="entry name" value="AB_hydrolase_fold"/>
</dbReference>
<sequence length="440" mass="49020">MRTRQTRIYRDRERRELTVERIVAISPKLAWEGWTEPQHVARWWGPRSWTSTIYEMDVRPGGVWRYSLKSDDGTGEEAFCRAVYQDVCEPSKLVYIDSFADRDWNVVENSEMLTTVHFEKAAGGTKLRIVTRFASVHDLENAEAMGMIEGFTDAFARLEEYVETTLTGGKINMKTIISKDGTRIAYQKQGNGPAIVLVSSAAADHRDAAGLAEQLADHFTVYNYDRRGRGQSSDTTPYAVEREIEDIEALIREAGGNASLFGSSSGAVLALDAANKLGNQVSKLYLYEPPFIINDSRKPVSAEYIDQLNKFVETGQRSEAVEYYMTEAVGIPTEYIEYMKADPSWKSMESMAHTLVYDGMIMGETQSGKPLPTGRWEGSVPTLVMTGENSESLFHDAAKALAELLPLAEHHTLSGQDHSAVMMAPGVLAQAIINDDVKMK</sequence>
<dbReference type="RefSeq" id="WP_379290658.1">
    <property type="nucleotide sequence ID" value="NZ_JBHTIU010000082.1"/>
</dbReference>
<keyword evidence="4" id="KW-0378">Hydrolase</keyword>
<dbReference type="Pfam" id="PF12697">
    <property type="entry name" value="Abhydrolase_6"/>
    <property type="match status" value="1"/>
</dbReference>
<comment type="caution">
    <text evidence="4">The sequence shown here is derived from an EMBL/GenBank/DDBJ whole genome shotgun (WGS) entry which is preliminary data.</text>
</comment>
<dbReference type="Proteomes" id="UP001597120">
    <property type="component" value="Unassembled WGS sequence"/>
</dbReference>
<comment type="similarity">
    <text evidence="1">Belongs to the AHA1 family.</text>
</comment>
<keyword evidence="5" id="KW-1185">Reference proteome</keyword>
<evidence type="ECO:0000313" key="5">
    <source>
        <dbReference type="Proteomes" id="UP001597120"/>
    </source>
</evidence>
<gene>
    <name evidence="4" type="ORF">ACFQ03_20650</name>
</gene>
<accession>A0ABW3DG80</accession>
<organism evidence="4 5">
    <name type="scientific">Paenibacillus residui</name>
    <dbReference type="NCBI Taxonomy" id="629724"/>
    <lineage>
        <taxon>Bacteria</taxon>
        <taxon>Bacillati</taxon>
        <taxon>Bacillota</taxon>
        <taxon>Bacilli</taxon>
        <taxon>Bacillales</taxon>
        <taxon>Paenibacillaceae</taxon>
        <taxon>Paenibacillus</taxon>
    </lineage>
</organism>
<dbReference type="EMBL" id="JBHTIU010000082">
    <property type="protein sequence ID" value="MFD0871554.1"/>
    <property type="molecule type" value="Genomic_DNA"/>
</dbReference>
<dbReference type="InterPro" id="IPR023393">
    <property type="entry name" value="START-like_dom_sf"/>
</dbReference>
<dbReference type="PANTHER" id="PTHR43433">
    <property type="entry name" value="HYDROLASE, ALPHA/BETA FOLD FAMILY PROTEIN"/>
    <property type="match status" value="1"/>
</dbReference>
<name>A0ABW3DG80_9BACL</name>
<dbReference type="SUPFAM" id="SSF53474">
    <property type="entry name" value="alpha/beta-Hydrolases"/>
    <property type="match status" value="1"/>
</dbReference>
<evidence type="ECO:0000256" key="1">
    <source>
        <dbReference type="ARBA" id="ARBA00006817"/>
    </source>
</evidence>
<dbReference type="Pfam" id="PF08327">
    <property type="entry name" value="AHSA1"/>
    <property type="match status" value="1"/>
</dbReference>
<evidence type="ECO:0000313" key="4">
    <source>
        <dbReference type="EMBL" id="MFD0871554.1"/>
    </source>
</evidence>
<dbReference type="InterPro" id="IPR050471">
    <property type="entry name" value="AB_hydrolase"/>
</dbReference>
<dbReference type="SUPFAM" id="SSF55961">
    <property type="entry name" value="Bet v1-like"/>
    <property type="match status" value="1"/>
</dbReference>